<reference evidence="1" key="1">
    <citation type="submission" date="2021-10" db="EMBL/GenBank/DDBJ databases">
        <title>Tropical sea cucumber genome reveals ecological adaptation and Cuvierian tubules defense mechanism.</title>
        <authorList>
            <person name="Chen T."/>
        </authorList>
    </citation>
    <scope>NUCLEOTIDE SEQUENCE</scope>
    <source>
        <strain evidence="1">Nanhai2018</strain>
        <tissue evidence="1">Muscle</tissue>
    </source>
</reference>
<evidence type="ECO:0000313" key="2">
    <source>
        <dbReference type="Proteomes" id="UP001152320"/>
    </source>
</evidence>
<accession>A0A9Q1GYV7</accession>
<keyword evidence="2" id="KW-1185">Reference proteome</keyword>
<dbReference type="EMBL" id="JAIZAY010000015">
    <property type="protein sequence ID" value="KAJ8027883.1"/>
    <property type="molecule type" value="Genomic_DNA"/>
</dbReference>
<organism evidence="1 2">
    <name type="scientific">Holothuria leucospilota</name>
    <name type="common">Black long sea cucumber</name>
    <name type="synonym">Mertensiothuria leucospilota</name>
    <dbReference type="NCBI Taxonomy" id="206669"/>
    <lineage>
        <taxon>Eukaryota</taxon>
        <taxon>Metazoa</taxon>
        <taxon>Echinodermata</taxon>
        <taxon>Eleutherozoa</taxon>
        <taxon>Echinozoa</taxon>
        <taxon>Holothuroidea</taxon>
        <taxon>Aspidochirotacea</taxon>
        <taxon>Aspidochirotida</taxon>
        <taxon>Holothuriidae</taxon>
        <taxon>Holothuria</taxon>
    </lineage>
</organism>
<evidence type="ECO:0000313" key="1">
    <source>
        <dbReference type="EMBL" id="KAJ8027883.1"/>
    </source>
</evidence>
<proteinExistence type="predicted"/>
<dbReference type="Proteomes" id="UP001152320">
    <property type="component" value="Chromosome 15"/>
</dbReference>
<sequence>MLLLMLGESKVSSYCPIKQHTPLRTSQRYQVKQVTQKALSQVQICLNRLALSQSHLNKLQIWLSKSS</sequence>
<dbReference type="AlphaFoldDB" id="A0A9Q1GYV7"/>
<gene>
    <name evidence="1" type="ORF">HOLleu_29962</name>
</gene>
<protein>
    <submittedName>
        <fullName evidence="1">Uncharacterized protein</fullName>
    </submittedName>
</protein>
<name>A0A9Q1GYV7_HOLLE</name>
<comment type="caution">
    <text evidence="1">The sequence shown here is derived from an EMBL/GenBank/DDBJ whole genome shotgun (WGS) entry which is preliminary data.</text>
</comment>